<reference evidence="1 2" key="1">
    <citation type="submission" date="2015-07" db="EMBL/GenBank/DDBJ databases">
        <title>Emmonsia species relationships and genome sequence.</title>
        <authorList>
            <consortium name="The Broad Institute Genomics Platform"/>
            <person name="Cuomo C.A."/>
            <person name="Munoz J.F."/>
            <person name="Imamovic A."/>
            <person name="Priest M.E."/>
            <person name="Young S."/>
            <person name="Clay O.K."/>
            <person name="McEwen J.G."/>
        </authorList>
    </citation>
    <scope>NUCLEOTIDE SEQUENCE [LARGE SCALE GENOMIC DNA]</scope>
    <source>
        <strain evidence="1 2">UAMH 9510</strain>
    </source>
</reference>
<accession>A0A1J9P7X4</accession>
<name>A0A1J9P7X4_9EURO</name>
<protein>
    <submittedName>
        <fullName evidence="1">Uncharacterized protein</fullName>
    </submittedName>
</protein>
<dbReference type="VEuPathDB" id="FungiDB:AJ78_06715"/>
<evidence type="ECO:0000313" key="1">
    <source>
        <dbReference type="EMBL" id="OJD12737.1"/>
    </source>
</evidence>
<dbReference type="Proteomes" id="UP000182235">
    <property type="component" value="Unassembled WGS sequence"/>
</dbReference>
<sequence>MHIAAQHMSSPTLEKLDLWNFCQSDLEHKAPPYLSSKPIASALGSVDLPRVGLEVENQDAMDSMVDSHQLRGPFVPGPRVNGGVMDLDTVTIDK</sequence>
<organism evidence="1 2">
    <name type="scientific">Emergomyces pasteurianus Ep9510</name>
    <dbReference type="NCBI Taxonomy" id="1447872"/>
    <lineage>
        <taxon>Eukaryota</taxon>
        <taxon>Fungi</taxon>
        <taxon>Dikarya</taxon>
        <taxon>Ascomycota</taxon>
        <taxon>Pezizomycotina</taxon>
        <taxon>Eurotiomycetes</taxon>
        <taxon>Eurotiomycetidae</taxon>
        <taxon>Onygenales</taxon>
        <taxon>Ajellomycetaceae</taxon>
        <taxon>Emergomyces</taxon>
    </lineage>
</organism>
<evidence type="ECO:0000313" key="2">
    <source>
        <dbReference type="Proteomes" id="UP000182235"/>
    </source>
</evidence>
<dbReference type="EMBL" id="LGRN01000370">
    <property type="protein sequence ID" value="OJD12737.1"/>
    <property type="molecule type" value="Genomic_DNA"/>
</dbReference>
<comment type="caution">
    <text evidence="1">The sequence shown here is derived from an EMBL/GenBank/DDBJ whole genome shotgun (WGS) entry which is preliminary data.</text>
</comment>
<dbReference type="AlphaFoldDB" id="A0A1J9P7X4"/>
<proteinExistence type="predicted"/>
<gene>
    <name evidence="1" type="ORF">AJ78_06715</name>
</gene>
<keyword evidence="2" id="KW-1185">Reference proteome</keyword>